<dbReference type="InterPro" id="IPR034593">
    <property type="entry name" value="DgoD-like"/>
</dbReference>
<evidence type="ECO:0000313" key="3">
    <source>
        <dbReference type="EMBL" id="BBX20600.1"/>
    </source>
</evidence>
<sequence>MGETLSAADSLLVKVTTDDGVVGWGEAFGLYGTALAVRALDDLVAPLCLGHGTADIAALMDHVQRKLHVFGRGGAITYALSAVDIALWDIAGKRAGVPISRLLGRSGHALLRQPGLLHRTAPGPHRGTPRPRRRIHCDRCTSRRCPRCTPPAPKLGPRSR</sequence>
<keyword evidence="4" id="KW-1185">Reference proteome</keyword>
<keyword evidence="1" id="KW-0456">Lyase</keyword>
<gene>
    <name evidence="3" type="ORF">MTER_00110</name>
</gene>
<evidence type="ECO:0000259" key="2">
    <source>
        <dbReference type="Pfam" id="PF02746"/>
    </source>
</evidence>
<name>A0AAD1HTI2_9MYCO</name>
<reference evidence="3 4" key="1">
    <citation type="journal article" date="2019" name="Emerg. Microbes Infect.">
        <title>Comprehensive subspecies identification of 175 nontuberculous mycobacteria species based on 7547 genomic profiles.</title>
        <authorList>
            <person name="Matsumoto Y."/>
            <person name="Kinjo T."/>
            <person name="Motooka D."/>
            <person name="Nabeya D."/>
            <person name="Jung N."/>
            <person name="Uechi K."/>
            <person name="Horii T."/>
            <person name="Iida T."/>
            <person name="Fujita J."/>
            <person name="Nakamura S."/>
        </authorList>
    </citation>
    <scope>NUCLEOTIDE SEQUENCE [LARGE SCALE GENOMIC DNA]</scope>
    <source>
        <strain evidence="3 4">JCM 12143</strain>
    </source>
</reference>
<dbReference type="InterPro" id="IPR018110">
    <property type="entry name" value="Mandel_Rmase/mucon_lact_enz_CS"/>
</dbReference>
<evidence type="ECO:0000256" key="1">
    <source>
        <dbReference type="ARBA" id="ARBA00023239"/>
    </source>
</evidence>
<proteinExistence type="predicted"/>
<evidence type="ECO:0000313" key="4">
    <source>
        <dbReference type="Proteomes" id="UP000467636"/>
    </source>
</evidence>
<dbReference type="PROSITE" id="PS00908">
    <property type="entry name" value="MR_MLE_1"/>
    <property type="match status" value="1"/>
</dbReference>
<dbReference type="InterPro" id="IPR029017">
    <property type="entry name" value="Enolase-like_N"/>
</dbReference>
<protein>
    <recommendedName>
        <fullName evidence="2">Mandelate racemase/muconate lactonizing enzyme N-terminal domain-containing protein</fullName>
    </recommendedName>
</protein>
<dbReference type="SUPFAM" id="SSF54826">
    <property type="entry name" value="Enolase N-terminal domain-like"/>
    <property type="match status" value="1"/>
</dbReference>
<dbReference type="PANTHER" id="PTHR48080">
    <property type="entry name" value="D-GALACTONATE DEHYDRATASE-RELATED"/>
    <property type="match status" value="1"/>
</dbReference>
<dbReference type="AlphaFoldDB" id="A0AAD1HTI2"/>
<dbReference type="InterPro" id="IPR013341">
    <property type="entry name" value="Mandelate_racemase_N_dom"/>
</dbReference>
<feature type="domain" description="Mandelate racemase/muconate lactonizing enzyme N-terminal" evidence="2">
    <location>
        <begin position="4"/>
        <end position="104"/>
    </location>
</feature>
<dbReference type="Pfam" id="PF02746">
    <property type="entry name" value="MR_MLE_N"/>
    <property type="match status" value="1"/>
</dbReference>
<dbReference type="Proteomes" id="UP000467636">
    <property type="component" value="Chromosome"/>
</dbReference>
<accession>A0AAD1HTI2</accession>
<dbReference type="PANTHER" id="PTHR48080:SF2">
    <property type="entry name" value="D-GALACTONATE DEHYDRATASE"/>
    <property type="match status" value="1"/>
</dbReference>
<dbReference type="Gene3D" id="3.30.390.10">
    <property type="entry name" value="Enolase-like, N-terminal domain"/>
    <property type="match status" value="1"/>
</dbReference>
<organism evidence="3 4">
    <name type="scientific">Mycolicibacter terrae</name>
    <dbReference type="NCBI Taxonomy" id="1788"/>
    <lineage>
        <taxon>Bacteria</taxon>
        <taxon>Bacillati</taxon>
        <taxon>Actinomycetota</taxon>
        <taxon>Actinomycetes</taxon>
        <taxon>Mycobacteriales</taxon>
        <taxon>Mycobacteriaceae</taxon>
        <taxon>Mycolicibacter</taxon>
    </lineage>
</organism>
<dbReference type="EMBL" id="AP022564">
    <property type="protein sequence ID" value="BBX20600.1"/>
    <property type="molecule type" value="Genomic_DNA"/>
</dbReference>
<dbReference type="RefSeq" id="WP_235687129.1">
    <property type="nucleotide sequence ID" value="NZ_AP022564.1"/>
</dbReference>
<dbReference type="GO" id="GO:0016829">
    <property type="term" value="F:lyase activity"/>
    <property type="evidence" value="ECO:0007669"/>
    <property type="project" value="UniProtKB-KW"/>
</dbReference>
<dbReference type="GO" id="GO:0009063">
    <property type="term" value="P:amino acid catabolic process"/>
    <property type="evidence" value="ECO:0007669"/>
    <property type="project" value="InterPro"/>
</dbReference>